<reference evidence="3" key="1">
    <citation type="submission" date="2019-09" db="EMBL/GenBank/DDBJ databases">
        <authorList>
            <person name="Teo W.F.A."/>
            <person name="Duangmal K."/>
        </authorList>
    </citation>
    <scope>NUCLEOTIDE SEQUENCE [LARGE SCALE GENOMIC DNA]</scope>
    <source>
        <strain evidence="3">K81G1</strain>
    </source>
</reference>
<comment type="caution">
    <text evidence="3">The sequence shown here is derived from an EMBL/GenBank/DDBJ whole genome shotgun (WGS) entry which is preliminary data.</text>
</comment>
<dbReference type="GO" id="GO:0005886">
    <property type="term" value="C:plasma membrane"/>
    <property type="evidence" value="ECO:0007669"/>
    <property type="project" value="TreeGrafter"/>
</dbReference>
<comment type="catalytic activity">
    <reaction evidence="2">
        <text>oxidized coenzyme F420-(gamma-L-Glu)(n) + a quinol + H(+) = reduced coenzyme F420-(gamma-L-Glu)(n) + a quinone</text>
        <dbReference type="Rhea" id="RHEA:39663"/>
        <dbReference type="Rhea" id="RHEA-COMP:12939"/>
        <dbReference type="Rhea" id="RHEA-COMP:14378"/>
        <dbReference type="ChEBI" id="CHEBI:15378"/>
        <dbReference type="ChEBI" id="CHEBI:24646"/>
        <dbReference type="ChEBI" id="CHEBI:132124"/>
        <dbReference type="ChEBI" id="CHEBI:133980"/>
        <dbReference type="ChEBI" id="CHEBI:139511"/>
    </reaction>
</comment>
<evidence type="ECO:0000256" key="1">
    <source>
        <dbReference type="ARBA" id="ARBA00008710"/>
    </source>
</evidence>
<dbReference type="EMBL" id="VMNW02000005">
    <property type="protein sequence ID" value="KAA9165607.1"/>
    <property type="molecule type" value="Genomic_DNA"/>
</dbReference>
<dbReference type="OrthoDB" id="8225825at2"/>
<dbReference type="PANTHER" id="PTHR39428">
    <property type="entry name" value="F420H(2)-DEPENDENT QUINONE REDUCTASE RV1261C"/>
    <property type="match status" value="1"/>
</dbReference>
<accession>A0A5N0VGX6</accession>
<dbReference type="AlphaFoldDB" id="A0A5N0VGX6"/>
<evidence type="ECO:0000256" key="2">
    <source>
        <dbReference type="ARBA" id="ARBA00049106"/>
    </source>
</evidence>
<name>A0A5N0VGX6_9PSEU</name>
<dbReference type="InterPro" id="IPR012349">
    <property type="entry name" value="Split_barrel_FMN-bd"/>
</dbReference>
<dbReference type="Gene3D" id="2.30.110.10">
    <property type="entry name" value="Electron Transport, Fmn-binding Protein, Chain A"/>
    <property type="match status" value="1"/>
</dbReference>
<organism evidence="3 4">
    <name type="scientific">Amycolatopsis acidicola</name>
    <dbReference type="NCBI Taxonomy" id="2596893"/>
    <lineage>
        <taxon>Bacteria</taxon>
        <taxon>Bacillati</taxon>
        <taxon>Actinomycetota</taxon>
        <taxon>Actinomycetes</taxon>
        <taxon>Pseudonocardiales</taxon>
        <taxon>Pseudonocardiaceae</taxon>
        <taxon>Amycolatopsis</taxon>
    </lineage>
</organism>
<dbReference type="SUPFAM" id="SSF50475">
    <property type="entry name" value="FMN-binding split barrel"/>
    <property type="match status" value="1"/>
</dbReference>
<sequence length="134" mass="15109">MDWNTQIIEEFRANEGRVGGPFEGAPLLLLHTTGARSGKERVSPVMYLADDGRYLVFASKAGADTNPAWYHNLKAHPETKVEIGTETVQVRAEELHGEERDRLYERQATLYPGFREYQEKTSRVIPVVALVPVP</sequence>
<protein>
    <submittedName>
        <fullName evidence="3">Nitroreductase family deazaflavin-dependent oxidoreductase</fullName>
    </submittedName>
</protein>
<evidence type="ECO:0000313" key="4">
    <source>
        <dbReference type="Proteomes" id="UP000319769"/>
    </source>
</evidence>
<dbReference type="GO" id="GO:0070967">
    <property type="term" value="F:coenzyme F420 binding"/>
    <property type="evidence" value="ECO:0007669"/>
    <property type="project" value="TreeGrafter"/>
</dbReference>
<keyword evidence="4" id="KW-1185">Reference proteome</keyword>
<dbReference type="InterPro" id="IPR004378">
    <property type="entry name" value="F420H2_quin_Rdtase"/>
</dbReference>
<dbReference type="GO" id="GO:0016491">
    <property type="term" value="F:oxidoreductase activity"/>
    <property type="evidence" value="ECO:0007669"/>
    <property type="project" value="InterPro"/>
</dbReference>
<evidence type="ECO:0000313" key="3">
    <source>
        <dbReference type="EMBL" id="KAA9165607.1"/>
    </source>
</evidence>
<dbReference type="Pfam" id="PF04075">
    <property type="entry name" value="F420H2_quin_red"/>
    <property type="match status" value="1"/>
</dbReference>
<dbReference type="NCBIfam" id="TIGR00026">
    <property type="entry name" value="hi_GC_TIGR00026"/>
    <property type="match status" value="1"/>
</dbReference>
<gene>
    <name evidence="3" type="ORF">FPZ12_005955</name>
</gene>
<proteinExistence type="inferred from homology"/>
<comment type="similarity">
    <text evidence="1">Belongs to the F420H(2)-dependent quinone reductase family.</text>
</comment>
<dbReference type="RefSeq" id="WP_144748606.1">
    <property type="nucleotide sequence ID" value="NZ_VMNW02000005.1"/>
</dbReference>
<dbReference type="Proteomes" id="UP000319769">
    <property type="component" value="Unassembled WGS sequence"/>
</dbReference>
<dbReference type="PANTHER" id="PTHR39428:SF1">
    <property type="entry name" value="F420H(2)-DEPENDENT QUINONE REDUCTASE RV1261C"/>
    <property type="match status" value="1"/>
</dbReference>